<proteinExistence type="predicted"/>
<reference evidence="2" key="1">
    <citation type="submission" date="2025-05" db="UniProtKB">
        <authorList>
            <consortium name="RefSeq"/>
        </authorList>
    </citation>
    <scope>NUCLEOTIDE SEQUENCE [LARGE SCALE GENOMIC DNA]</scope>
</reference>
<dbReference type="GO" id="GO:0005615">
    <property type="term" value="C:extracellular space"/>
    <property type="evidence" value="ECO:0007669"/>
    <property type="project" value="TreeGrafter"/>
</dbReference>
<reference evidence="3" key="2">
    <citation type="submission" date="2025-08" db="UniProtKB">
        <authorList>
            <consortium name="RefSeq"/>
        </authorList>
    </citation>
    <scope>IDENTIFICATION</scope>
    <source>
        <tissue evidence="3">Adult</tissue>
    </source>
</reference>
<evidence type="ECO:0000313" key="2">
    <source>
        <dbReference type="Proteomes" id="UP001652620"/>
    </source>
</evidence>
<evidence type="ECO:0000313" key="3">
    <source>
        <dbReference type="RefSeq" id="XP_029404358.2"/>
    </source>
</evidence>
<dbReference type="GeneID" id="105234188"/>
<protein>
    <submittedName>
        <fullName evidence="3">Uncharacterized protein LOC105234188</fullName>
    </submittedName>
</protein>
<dbReference type="AlphaFoldDB" id="A0A8N4KWU6"/>
<gene>
    <name evidence="3" type="primary">LOC105234188</name>
</gene>
<organism evidence="2 3">
    <name type="scientific">Bactrocera dorsalis</name>
    <name type="common">Oriental fruit fly</name>
    <name type="synonym">Dacus dorsalis</name>
    <dbReference type="NCBI Taxonomy" id="27457"/>
    <lineage>
        <taxon>Eukaryota</taxon>
        <taxon>Metazoa</taxon>
        <taxon>Ecdysozoa</taxon>
        <taxon>Arthropoda</taxon>
        <taxon>Hexapoda</taxon>
        <taxon>Insecta</taxon>
        <taxon>Pterygota</taxon>
        <taxon>Neoptera</taxon>
        <taxon>Endopterygota</taxon>
        <taxon>Diptera</taxon>
        <taxon>Brachycera</taxon>
        <taxon>Muscomorpha</taxon>
        <taxon>Tephritoidea</taxon>
        <taxon>Tephritidae</taxon>
        <taxon>Bactrocera</taxon>
        <taxon>Bactrocera</taxon>
    </lineage>
</organism>
<dbReference type="InterPro" id="IPR010562">
    <property type="entry name" value="Haemolymph_juvenile_hormone-bd"/>
</dbReference>
<keyword evidence="2" id="KW-1185">Reference proteome</keyword>
<dbReference type="KEGG" id="bdr:105234188"/>
<dbReference type="Gene3D" id="3.15.10.30">
    <property type="entry name" value="Haemolymph juvenile hormone binding protein"/>
    <property type="match status" value="1"/>
</dbReference>
<feature type="chain" id="PRO_5046450443" evidence="1">
    <location>
        <begin position="19"/>
        <end position="263"/>
    </location>
</feature>
<dbReference type="SMART" id="SM00700">
    <property type="entry name" value="JHBP"/>
    <property type="match status" value="1"/>
</dbReference>
<dbReference type="OrthoDB" id="8175281at2759"/>
<dbReference type="InterPro" id="IPR038606">
    <property type="entry name" value="To_sf"/>
</dbReference>
<keyword evidence="1" id="KW-0732">Signal</keyword>
<dbReference type="RefSeq" id="XP_029404358.2">
    <property type="nucleotide sequence ID" value="XM_029548498.2"/>
</dbReference>
<dbReference type="Proteomes" id="UP001652620">
    <property type="component" value="Chromosome 2"/>
</dbReference>
<feature type="signal peptide" evidence="1">
    <location>
        <begin position="1"/>
        <end position="18"/>
    </location>
</feature>
<dbReference type="PANTHER" id="PTHR11008">
    <property type="entry name" value="PROTEIN TAKEOUT-LIKE PROTEIN"/>
    <property type="match status" value="1"/>
</dbReference>
<dbReference type="PANTHER" id="PTHR11008:SF25">
    <property type="entry name" value="IP09473P-RELATED"/>
    <property type="match status" value="1"/>
</dbReference>
<evidence type="ECO:0000256" key="1">
    <source>
        <dbReference type="SAM" id="SignalP"/>
    </source>
</evidence>
<sequence length="263" mass="29853">MFLNFSIVVLSVFTTILAERVFMSEKPPFFKHCTSDMADYEDCYKSNLQSMLVEYKDGIPGLPEAGAFEPIRIRHLRIEQDELSLRLYNVTVHGISTANITKIRYDPNDYSFRARVLLSELQIKTDFRAHGRLLFLPINNSGKLTLEAMAVKLSFLFTLQLQDDGNRTFADPRTVRSKIVEIGDFHLNLENFLDGNTELEGTINELLNALWRDVIEVLRPTLENAINAVALTRLKSVLNFIPANYFISDVPSAAELYADAVAN</sequence>
<accession>A0A8N4KWU6</accession>
<name>A0A8N4KWU6_BACDO</name>
<dbReference type="Pfam" id="PF06585">
    <property type="entry name" value="JHBP"/>
    <property type="match status" value="1"/>
</dbReference>